<comment type="function">
    <text evidence="1">May act as a regulator of myogenesis. Promotes the repair of DNA double-strand breaks (DSBs) through the homologous recombination pathway by facilitating the recruitment of the DNA endonuclease RBBP8 to the DSBs.</text>
</comment>
<evidence type="ECO:0000313" key="4">
    <source>
        <dbReference type="Proteomes" id="UP000515156"/>
    </source>
</evidence>
<dbReference type="PANTHER" id="PTHR12550">
    <property type="entry name" value="HEPATOMA-DERIVED GROWTH FACTOR-RELATED"/>
    <property type="match status" value="1"/>
</dbReference>
<dbReference type="CDD" id="cd20148">
    <property type="entry name" value="PWWP_HDGF"/>
    <property type="match status" value="1"/>
</dbReference>
<dbReference type="PROSITE" id="PS50812">
    <property type="entry name" value="PWWP"/>
    <property type="match status" value="1"/>
</dbReference>
<evidence type="ECO:0000259" key="3">
    <source>
        <dbReference type="PROSITE" id="PS50812"/>
    </source>
</evidence>
<dbReference type="Proteomes" id="UP000515156">
    <property type="component" value="Chromosome 14"/>
</dbReference>
<dbReference type="RefSeq" id="XP_030042911.1">
    <property type="nucleotide sequence ID" value="XM_030187051.1"/>
</dbReference>
<dbReference type="InterPro" id="IPR000313">
    <property type="entry name" value="PWWP_dom"/>
</dbReference>
<proteinExistence type="predicted"/>
<dbReference type="CTD" id="3068"/>
<sequence>MSRSNRQREYKCGDLVFAKMKGYPHWPARIDEIPETAVKSTPNKYQVFFFGTHETAYLGQKDLFPYEECKEKFGKPNKRKGFSEGLWEIENTPTVKASGYQSTKRRVSVSKDASSSGKLTVHRRPSRGSKSELKPPNKKKRSSSKVAESEGNLVRDREKMYINLSGQFVKPTTAKKSTTEADAEVEGEPEGDGEKKGNADGSSDEEGKLVIDEQSKEKNEKAGMKRKAEDALEPNKKKRSSSKVAESEGNLVRDREKMYINLSGQFVKPTTAKKSTTEADAEVEGEPEGDGEKKGNADGSSDEEGKLVIDEQSKEKNEKAGMKRKAEDALEASPKRAKEAEGRAEEKVENEEPAKEVENSSKPHDLTDATEKRESQESHIVPAEENKDHEERYMPLAGEGAEKMEN</sequence>
<feature type="compositionally biased region" description="Acidic residues" evidence="2">
    <location>
        <begin position="181"/>
        <end position="191"/>
    </location>
</feature>
<dbReference type="AlphaFoldDB" id="A0A6P7WPB4"/>
<dbReference type="SMART" id="SM00293">
    <property type="entry name" value="PWWP"/>
    <property type="match status" value="1"/>
</dbReference>
<keyword evidence="4" id="KW-1185">Reference proteome</keyword>
<evidence type="ECO:0000313" key="5">
    <source>
        <dbReference type="RefSeq" id="XP_030042911.1"/>
    </source>
</evidence>
<evidence type="ECO:0000256" key="2">
    <source>
        <dbReference type="SAM" id="MobiDB-lite"/>
    </source>
</evidence>
<name>A0A6P7WPB4_9AMPH</name>
<feature type="compositionally biased region" description="Basic and acidic residues" evidence="2">
    <location>
        <begin position="303"/>
        <end position="393"/>
    </location>
</feature>
<accession>A0A6P7WPB4</accession>
<dbReference type="InterPro" id="IPR047363">
    <property type="entry name" value="PWWP_HDGF"/>
</dbReference>
<reference evidence="5" key="1">
    <citation type="submission" date="2025-08" db="UniProtKB">
        <authorList>
            <consortium name="RefSeq"/>
        </authorList>
    </citation>
    <scope>IDENTIFICATION</scope>
</reference>
<dbReference type="GeneID" id="115457589"/>
<dbReference type="PANTHER" id="PTHR12550:SF41">
    <property type="entry name" value="HEPATOMA-DERIVED GROWTH FACTOR"/>
    <property type="match status" value="1"/>
</dbReference>
<dbReference type="Gene3D" id="2.30.30.140">
    <property type="match status" value="1"/>
</dbReference>
<feature type="compositionally biased region" description="Acidic residues" evidence="2">
    <location>
        <begin position="279"/>
        <end position="289"/>
    </location>
</feature>
<gene>
    <name evidence="5" type="primary">HDGF</name>
</gene>
<dbReference type="FunFam" id="2.30.30.140:FF:000017">
    <property type="entry name" value="hepatoma-derived growth factor isoform X1"/>
    <property type="match status" value="1"/>
</dbReference>
<evidence type="ECO:0000256" key="1">
    <source>
        <dbReference type="ARBA" id="ARBA00057253"/>
    </source>
</evidence>
<feature type="compositionally biased region" description="Basic and acidic residues" evidence="2">
    <location>
        <begin position="205"/>
        <end position="235"/>
    </location>
</feature>
<feature type="domain" description="PWWP" evidence="3">
    <location>
        <begin position="12"/>
        <end position="69"/>
    </location>
</feature>
<organism evidence="4 5">
    <name type="scientific">Microcaecilia unicolor</name>
    <dbReference type="NCBI Taxonomy" id="1415580"/>
    <lineage>
        <taxon>Eukaryota</taxon>
        <taxon>Metazoa</taxon>
        <taxon>Chordata</taxon>
        <taxon>Craniata</taxon>
        <taxon>Vertebrata</taxon>
        <taxon>Euteleostomi</taxon>
        <taxon>Amphibia</taxon>
        <taxon>Gymnophiona</taxon>
        <taxon>Siphonopidae</taxon>
        <taxon>Microcaecilia</taxon>
    </lineage>
</organism>
<dbReference type="Pfam" id="PF00855">
    <property type="entry name" value="PWWP"/>
    <property type="match status" value="1"/>
</dbReference>
<protein>
    <submittedName>
        <fullName evidence="5">Hepatoma-derived growth factor isoform X2</fullName>
    </submittedName>
</protein>
<dbReference type="SUPFAM" id="SSF63748">
    <property type="entry name" value="Tudor/PWWP/MBT"/>
    <property type="match status" value="1"/>
</dbReference>
<feature type="region of interest" description="Disordered" evidence="2">
    <location>
        <begin position="97"/>
        <end position="406"/>
    </location>
</feature>